<dbReference type="InParanoid" id="C1E1M2"/>
<dbReference type="RefSeq" id="XP_002500507.1">
    <property type="nucleotide sequence ID" value="XM_002500461.1"/>
</dbReference>
<dbReference type="InterPro" id="IPR006861">
    <property type="entry name" value="HABP4_PAIRBP1-bd"/>
</dbReference>
<feature type="compositionally biased region" description="Basic and acidic residues" evidence="1">
    <location>
        <begin position="71"/>
        <end position="107"/>
    </location>
</feature>
<feature type="compositionally biased region" description="Gly residues" evidence="1">
    <location>
        <begin position="108"/>
        <end position="118"/>
    </location>
</feature>
<dbReference type="PANTHER" id="PTHR12299">
    <property type="entry name" value="HYALURONIC ACID-BINDING PROTEIN 4"/>
    <property type="match status" value="1"/>
</dbReference>
<feature type="compositionally biased region" description="Basic and acidic residues" evidence="1">
    <location>
        <begin position="119"/>
        <end position="129"/>
    </location>
</feature>
<name>C1E1M2_MICCC</name>
<dbReference type="EMBL" id="CP001324">
    <property type="protein sequence ID" value="ACO61765.1"/>
    <property type="molecule type" value="Genomic_DNA"/>
</dbReference>
<dbReference type="GO" id="GO:0005737">
    <property type="term" value="C:cytoplasm"/>
    <property type="evidence" value="ECO:0007669"/>
    <property type="project" value="TreeGrafter"/>
</dbReference>
<feature type="region of interest" description="Disordered" evidence="1">
    <location>
        <begin position="185"/>
        <end position="294"/>
    </location>
</feature>
<sequence length="294" mass="30239">MANMANMFALLDEDAPKAAPAKENKPAAAAAPAKKAPAKTGDKPAGNRNNGNAKRAPRAPREFEGSVEGTEGGRSRPRNADRRKPKDGEGGRRDRADRSGRGHEGPHRGGAGKGGWGKPGDELNAPKEGDDAEPEPEPEEPDNEISIEDFEAAKAAKKAALNAAMAKGATAKEVDSSAFASMTLAAKSEDVNEFSLDGAGPKAKRERERKAKEAAKLELGFKSAPTAPAEDRPARGPGGRGGRGDRREGAGRGGRGEGRGGRGGRGGDRPAGGRGGSGLNVKIEDSSAFPTLGK</sequence>
<dbReference type="GO" id="GO:0003723">
    <property type="term" value="F:RNA binding"/>
    <property type="evidence" value="ECO:0007669"/>
    <property type="project" value="InterPro"/>
</dbReference>
<evidence type="ECO:0000256" key="1">
    <source>
        <dbReference type="SAM" id="MobiDB-lite"/>
    </source>
</evidence>
<dbReference type="STRING" id="296587.C1E1M2"/>
<keyword evidence="4" id="KW-1185">Reference proteome</keyword>
<organism evidence="3 4">
    <name type="scientific">Micromonas commoda (strain RCC299 / NOUM17 / CCMP2709)</name>
    <name type="common">Picoplanktonic green alga</name>
    <dbReference type="NCBI Taxonomy" id="296587"/>
    <lineage>
        <taxon>Eukaryota</taxon>
        <taxon>Viridiplantae</taxon>
        <taxon>Chlorophyta</taxon>
        <taxon>Mamiellophyceae</taxon>
        <taxon>Mamiellales</taxon>
        <taxon>Mamiellaceae</taxon>
        <taxon>Micromonas</taxon>
    </lineage>
</organism>
<dbReference type="SMART" id="SM01233">
    <property type="entry name" value="HABP4_PAI-RBP1"/>
    <property type="match status" value="1"/>
</dbReference>
<feature type="compositionally biased region" description="Basic and acidic residues" evidence="1">
    <location>
        <begin position="242"/>
        <end position="268"/>
    </location>
</feature>
<dbReference type="OMA" id="EEMNGFQ"/>
<feature type="region of interest" description="Disordered" evidence="1">
    <location>
        <begin position="16"/>
        <end position="145"/>
    </location>
</feature>
<dbReference type="GO" id="GO:0005634">
    <property type="term" value="C:nucleus"/>
    <property type="evidence" value="ECO:0007669"/>
    <property type="project" value="TreeGrafter"/>
</dbReference>
<dbReference type="Proteomes" id="UP000002009">
    <property type="component" value="Chromosome 3"/>
</dbReference>
<evidence type="ECO:0000259" key="2">
    <source>
        <dbReference type="SMART" id="SM01233"/>
    </source>
</evidence>
<feature type="domain" description="Hyaluronan/mRNA-binding protein" evidence="2">
    <location>
        <begin position="90"/>
        <end position="174"/>
    </location>
</feature>
<dbReference type="AlphaFoldDB" id="C1E1M2"/>
<reference evidence="3 4" key="1">
    <citation type="journal article" date="2009" name="Science">
        <title>Green evolution and dynamic adaptations revealed by genomes of the marine picoeukaryotes Micromonas.</title>
        <authorList>
            <person name="Worden A.Z."/>
            <person name="Lee J.H."/>
            <person name="Mock T."/>
            <person name="Rouze P."/>
            <person name="Simmons M.P."/>
            <person name="Aerts A.L."/>
            <person name="Allen A.E."/>
            <person name="Cuvelier M.L."/>
            <person name="Derelle E."/>
            <person name="Everett M.V."/>
            <person name="Foulon E."/>
            <person name="Grimwood J."/>
            <person name="Gundlach H."/>
            <person name="Henrissat B."/>
            <person name="Napoli C."/>
            <person name="McDonald S.M."/>
            <person name="Parker M.S."/>
            <person name="Rombauts S."/>
            <person name="Salamov A."/>
            <person name="Von Dassow P."/>
            <person name="Badger J.H."/>
            <person name="Coutinho P.M."/>
            <person name="Demir E."/>
            <person name="Dubchak I."/>
            <person name="Gentemann C."/>
            <person name="Eikrem W."/>
            <person name="Gready J.E."/>
            <person name="John U."/>
            <person name="Lanier W."/>
            <person name="Lindquist E.A."/>
            <person name="Lucas S."/>
            <person name="Mayer K.F."/>
            <person name="Moreau H."/>
            <person name="Not F."/>
            <person name="Otillar R."/>
            <person name="Panaud O."/>
            <person name="Pangilinan J."/>
            <person name="Paulsen I."/>
            <person name="Piegu B."/>
            <person name="Poliakov A."/>
            <person name="Robbens S."/>
            <person name="Schmutz J."/>
            <person name="Toulza E."/>
            <person name="Wyss T."/>
            <person name="Zelensky A."/>
            <person name="Zhou K."/>
            <person name="Armbrust E.V."/>
            <person name="Bhattacharya D."/>
            <person name="Goodenough U.W."/>
            <person name="Van de Peer Y."/>
            <person name="Grigoriev I.V."/>
        </authorList>
    </citation>
    <scope>NUCLEOTIDE SEQUENCE [LARGE SCALE GENOMIC DNA]</scope>
    <source>
        <strain evidence="4">RCC299 / NOUM17</strain>
    </source>
</reference>
<protein>
    <recommendedName>
        <fullName evidence="2">Hyaluronan/mRNA-binding protein domain-containing protein</fullName>
    </recommendedName>
</protein>
<feature type="compositionally biased region" description="Low complexity" evidence="1">
    <location>
        <begin position="26"/>
        <end position="54"/>
    </location>
</feature>
<dbReference type="PANTHER" id="PTHR12299:SF17">
    <property type="entry name" value="AT19571P-RELATED"/>
    <property type="match status" value="1"/>
</dbReference>
<dbReference type="KEGG" id="mis:MICPUN_56922"/>
<evidence type="ECO:0000313" key="4">
    <source>
        <dbReference type="Proteomes" id="UP000002009"/>
    </source>
</evidence>
<feature type="compositionally biased region" description="Gly residues" evidence="1">
    <location>
        <begin position="269"/>
        <end position="278"/>
    </location>
</feature>
<feature type="compositionally biased region" description="Basic and acidic residues" evidence="1">
    <location>
        <begin position="203"/>
        <end position="216"/>
    </location>
</feature>
<feature type="compositionally biased region" description="Acidic residues" evidence="1">
    <location>
        <begin position="130"/>
        <end position="145"/>
    </location>
</feature>
<dbReference type="InterPro" id="IPR039764">
    <property type="entry name" value="HABP4/SERBP1-like"/>
</dbReference>
<gene>
    <name evidence="3" type="ORF">MICPUN_56922</name>
</gene>
<evidence type="ECO:0000313" key="3">
    <source>
        <dbReference type="EMBL" id="ACO61765.1"/>
    </source>
</evidence>
<accession>C1E1M2</accession>
<feature type="compositionally biased region" description="Basic and acidic residues" evidence="1">
    <location>
        <begin position="16"/>
        <end position="25"/>
    </location>
</feature>
<proteinExistence type="predicted"/>
<dbReference type="GeneID" id="8242124"/>